<proteinExistence type="predicted"/>
<sequence length="97" mass="11246">MWHLGLEGRATRMGRSSKRVTLDSFIPCICLAITPADGLCCARTPWFIFPVTFYCFLFIRPWRSHFHVAWWWLCSISKPLRTCSVTMPQTWTCSCGP</sequence>
<protein>
    <submittedName>
        <fullName evidence="1">Uncharacterized protein</fullName>
    </submittedName>
</protein>
<name>A0AAN9KW15_CANGL</name>
<dbReference type="Proteomes" id="UP001367508">
    <property type="component" value="Unassembled WGS sequence"/>
</dbReference>
<dbReference type="EMBL" id="JAYMYQ010000006">
    <property type="protein sequence ID" value="KAK7324056.1"/>
    <property type="molecule type" value="Genomic_DNA"/>
</dbReference>
<accession>A0AAN9KW15</accession>
<gene>
    <name evidence="1" type="ORF">VNO77_27572</name>
</gene>
<comment type="caution">
    <text evidence="1">The sequence shown here is derived from an EMBL/GenBank/DDBJ whole genome shotgun (WGS) entry which is preliminary data.</text>
</comment>
<dbReference type="AlphaFoldDB" id="A0AAN9KW15"/>
<organism evidence="1 2">
    <name type="scientific">Canavalia gladiata</name>
    <name type="common">Sword bean</name>
    <name type="synonym">Dolichos gladiatus</name>
    <dbReference type="NCBI Taxonomy" id="3824"/>
    <lineage>
        <taxon>Eukaryota</taxon>
        <taxon>Viridiplantae</taxon>
        <taxon>Streptophyta</taxon>
        <taxon>Embryophyta</taxon>
        <taxon>Tracheophyta</taxon>
        <taxon>Spermatophyta</taxon>
        <taxon>Magnoliopsida</taxon>
        <taxon>eudicotyledons</taxon>
        <taxon>Gunneridae</taxon>
        <taxon>Pentapetalae</taxon>
        <taxon>rosids</taxon>
        <taxon>fabids</taxon>
        <taxon>Fabales</taxon>
        <taxon>Fabaceae</taxon>
        <taxon>Papilionoideae</taxon>
        <taxon>50 kb inversion clade</taxon>
        <taxon>NPAAA clade</taxon>
        <taxon>indigoferoid/millettioid clade</taxon>
        <taxon>Phaseoleae</taxon>
        <taxon>Canavalia</taxon>
    </lineage>
</organism>
<keyword evidence="2" id="KW-1185">Reference proteome</keyword>
<reference evidence="1 2" key="1">
    <citation type="submission" date="2024-01" db="EMBL/GenBank/DDBJ databases">
        <title>The genomes of 5 underutilized Papilionoideae crops provide insights into root nodulation and disease resistanc.</title>
        <authorList>
            <person name="Jiang F."/>
        </authorList>
    </citation>
    <scope>NUCLEOTIDE SEQUENCE [LARGE SCALE GENOMIC DNA]</scope>
    <source>
        <strain evidence="1">LVBAO_FW01</strain>
        <tissue evidence="1">Leaves</tissue>
    </source>
</reference>
<evidence type="ECO:0000313" key="2">
    <source>
        <dbReference type="Proteomes" id="UP001367508"/>
    </source>
</evidence>
<evidence type="ECO:0000313" key="1">
    <source>
        <dbReference type="EMBL" id="KAK7324056.1"/>
    </source>
</evidence>